<feature type="domain" description="Glycosyl transferase family 1" evidence="1">
    <location>
        <begin position="191"/>
        <end position="347"/>
    </location>
</feature>
<dbReference type="Pfam" id="PF13439">
    <property type="entry name" value="Glyco_transf_4"/>
    <property type="match status" value="1"/>
</dbReference>
<evidence type="ECO:0000313" key="4">
    <source>
        <dbReference type="Proteomes" id="UP000076964"/>
    </source>
</evidence>
<evidence type="ECO:0000313" key="3">
    <source>
        <dbReference type="EMBL" id="OAG27694.1"/>
    </source>
</evidence>
<dbReference type="CDD" id="cd03801">
    <property type="entry name" value="GT4_PimA-like"/>
    <property type="match status" value="1"/>
</dbReference>
<dbReference type="OrthoDB" id="9806653at2"/>
<reference evidence="3 4" key="1">
    <citation type="submission" date="2016-02" db="EMBL/GenBank/DDBJ databases">
        <title>Draft genome sequence of Thermodesulfatator sp. S606.</title>
        <authorList>
            <person name="Lai Q."/>
            <person name="Cao J."/>
            <person name="Dupont S."/>
            <person name="Shao Z."/>
            <person name="Jebbar M."/>
            <person name="Alain K."/>
        </authorList>
    </citation>
    <scope>NUCLEOTIDE SEQUENCE [LARGE SCALE GENOMIC DNA]</scope>
    <source>
        <strain evidence="3 4">S606</strain>
    </source>
</reference>
<dbReference type="RefSeq" id="WP_068541963.1">
    <property type="nucleotide sequence ID" value="NZ_LSFI01000022.1"/>
</dbReference>
<accession>A0A177E6X8</accession>
<proteinExistence type="predicted"/>
<comment type="caution">
    <text evidence="3">The sequence shown here is derived from an EMBL/GenBank/DDBJ whole genome shotgun (WGS) entry which is preliminary data.</text>
</comment>
<dbReference type="InterPro" id="IPR028098">
    <property type="entry name" value="Glyco_trans_4-like_N"/>
</dbReference>
<evidence type="ECO:0000259" key="2">
    <source>
        <dbReference type="Pfam" id="PF13439"/>
    </source>
</evidence>
<dbReference type="Pfam" id="PF00534">
    <property type="entry name" value="Glycos_transf_1"/>
    <property type="match status" value="1"/>
</dbReference>
<keyword evidence="4" id="KW-1185">Reference proteome</keyword>
<evidence type="ECO:0008006" key="5">
    <source>
        <dbReference type="Google" id="ProtNLM"/>
    </source>
</evidence>
<dbReference type="InterPro" id="IPR001296">
    <property type="entry name" value="Glyco_trans_1"/>
</dbReference>
<gene>
    <name evidence="3" type="ORF">TH606_05725</name>
</gene>
<dbReference type="STRING" id="1795632.TH606_05725"/>
<organism evidence="3 4">
    <name type="scientific">Thermodesulfatator autotrophicus</name>
    <dbReference type="NCBI Taxonomy" id="1795632"/>
    <lineage>
        <taxon>Bacteria</taxon>
        <taxon>Pseudomonadati</taxon>
        <taxon>Thermodesulfobacteriota</taxon>
        <taxon>Thermodesulfobacteria</taxon>
        <taxon>Thermodesulfobacteriales</taxon>
        <taxon>Thermodesulfatatoraceae</taxon>
        <taxon>Thermodesulfatator</taxon>
    </lineage>
</organism>
<dbReference type="PANTHER" id="PTHR12526">
    <property type="entry name" value="GLYCOSYLTRANSFERASE"/>
    <property type="match status" value="1"/>
</dbReference>
<dbReference type="Gene3D" id="3.40.50.2000">
    <property type="entry name" value="Glycogen Phosphorylase B"/>
    <property type="match status" value="2"/>
</dbReference>
<sequence>MKIRVLQLGSPTGLYGAERWILALIKYLDREKIETIVGVIRDDPTLDAPLLAEAEKLGFETMAIEAYGRFNPQAVRKLKAYLKEKGIHILHTHGYKQDLAGFLATRGLKTKILATPHGWSKEPDLKLAIYEALNRLVFLGFDRVAPLSREIYEGLLRIPGLKRKLTLIVNAVDLSEIEAVKDVPEEILARKKEGFFILGYIGQLIHRKGLDVLLKALAYKELSDCFLFVVGEGPLKEDLKALAARLGISDKIHFTGYREDRLNFLRGFDVFVLPSRLEGIPRCLMEAMGMGKPVVASAIEGIKDLVCEDGEGGLLFPPEDEKALAQKIAFLKKDYTFREKLSQKARQIVTEKFSAERMAREYEALYQDLANSLNRY</sequence>
<dbReference type="PANTHER" id="PTHR12526:SF630">
    <property type="entry name" value="GLYCOSYLTRANSFERASE"/>
    <property type="match status" value="1"/>
</dbReference>
<dbReference type="SUPFAM" id="SSF53756">
    <property type="entry name" value="UDP-Glycosyltransferase/glycogen phosphorylase"/>
    <property type="match status" value="1"/>
</dbReference>
<dbReference type="GO" id="GO:0016757">
    <property type="term" value="F:glycosyltransferase activity"/>
    <property type="evidence" value="ECO:0007669"/>
    <property type="project" value="InterPro"/>
</dbReference>
<dbReference type="AlphaFoldDB" id="A0A177E6X8"/>
<dbReference type="Proteomes" id="UP000076964">
    <property type="component" value="Unassembled WGS sequence"/>
</dbReference>
<protein>
    <recommendedName>
        <fullName evidence="5">Glycosyltransferase</fullName>
    </recommendedName>
</protein>
<evidence type="ECO:0000259" key="1">
    <source>
        <dbReference type="Pfam" id="PF00534"/>
    </source>
</evidence>
<feature type="domain" description="Glycosyltransferase subfamily 4-like N-terminal" evidence="2">
    <location>
        <begin position="16"/>
        <end position="175"/>
    </location>
</feature>
<dbReference type="EMBL" id="LSFI01000022">
    <property type="protein sequence ID" value="OAG27694.1"/>
    <property type="molecule type" value="Genomic_DNA"/>
</dbReference>
<name>A0A177E6X8_9BACT</name>